<dbReference type="SUPFAM" id="SSF47027">
    <property type="entry name" value="Acyl-CoA binding protein"/>
    <property type="match status" value="1"/>
</dbReference>
<dbReference type="Pfam" id="PF12796">
    <property type="entry name" value="Ank_2"/>
    <property type="match status" value="1"/>
</dbReference>
<dbReference type="InterPro" id="IPR035984">
    <property type="entry name" value="Acyl-CoA-binding_sf"/>
</dbReference>
<evidence type="ECO:0000256" key="2">
    <source>
        <dbReference type="ARBA" id="ARBA00022737"/>
    </source>
</evidence>
<protein>
    <submittedName>
        <fullName evidence="10">Acyl-CoA-binding domain-containing protein 1</fullName>
    </submittedName>
</protein>
<evidence type="ECO:0000259" key="8">
    <source>
        <dbReference type="PROSITE" id="PS51228"/>
    </source>
</evidence>
<feature type="repeat" description="ANK" evidence="5">
    <location>
        <begin position="319"/>
        <end position="351"/>
    </location>
</feature>
<feature type="region of interest" description="Disordered" evidence="6">
    <location>
        <begin position="215"/>
        <end position="239"/>
    </location>
</feature>
<feature type="compositionally biased region" description="Basic and acidic residues" evidence="6">
    <location>
        <begin position="218"/>
        <end position="231"/>
    </location>
</feature>
<dbReference type="GO" id="GO:0000062">
    <property type="term" value="F:fatty-acyl-CoA binding"/>
    <property type="evidence" value="ECO:0000318"/>
    <property type="project" value="GO_Central"/>
</dbReference>
<dbReference type="InterPro" id="IPR036770">
    <property type="entry name" value="Ankyrin_rpt-contain_sf"/>
</dbReference>
<evidence type="ECO:0000256" key="3">
    <source>
        <dbReference type="ARBA" id="ARBA00023043"/>
    </source>
</evidence>
<dbReference type="SUPFAM" id="SSF48403">
    <property type="entry name" value="Ankyrin repeat"/>
    <property type="match status" value="1"/>
</dbReference>
<dbReference type="Gene3D" id="1.20.80.10">
    <property type="match status" value="1"/>
</dbReference>
<feature type="transmembrane region" description="Helical" evidence="7">
    <location>
        <begin position="12"/>
        <end position="32"/>
    </location>
</feature>
<comment type="similarity">
    <text evidence="1">Belongs to the ACBP family.</text>
</comment>
<sequence length="375" mass="40646">MGGDWQQLLQSVIIGLIFSFLLAKLISFVTAFRDENLSISRSSDAEADAVAPPPSSRHVRKSSVMSEPESTVSEGELSEIASRVSDDNNSVLAEKGSVTAGDAFMDDVTDDDDDWEGVESTELDEAFSAATAFVAASAADKILAQKVGNDAQLQLYGLYKIATEGPCSTPPPPAFKMTARAKWNAWQKMGAMPPEDAMQKYVDIVTEVFPTWASGGADKNKSGDAEEHSSDSKGPMGPVFSSFIHEEESGVESKMDAIHGFAREGDVDNLLKCIENGISVNLKDSEGRTPLHWAVDRGHLPVIELLCSKDADVNAKDNEGQTSLHYAVVCDREAIAEYLVKHNAEVDVKDNDGTSPNELCEKNWPWMLPTDKVVE</sequence>
<dbReference type="SMART" id="SM00248">
    <property type="entry name" value="ANK"/>
    <property type="match status" value="3"/>
</dbReference>
<dbReference type="PROSITE" id="PS51228">
    <property type="entry name" value="ACB_2"/>
    <property type="match status" value="1"/>
</dbReference>
<dbReference type="AlphaFoldDB" id="A0A9R0I5Y1"/>
<dbReference type="PROSITE" id="PS50088">
    <property type="entry name" value="ANK_REPEAT"/>
    <property type="match status" value="2"/>
</dbReference>
<keyword evidence="9" id="KW-1185">Reference proteome</keyword>
<proteinExistence type="inferred from homology"/>
<feature type="domain" description="ACB" evidence="8">
    <location>
        <begin position="123"/>
        <end position="214"/>
    </location>
</feature>
<keyword evidence="7" id="KW-1133">Transmembrane helix</keyword>
<dbReference type="PANTHER" id="PTHR24119">
    <property type="entry name" value="ACYL-COA-BINDING DOMAIN-CONTAINING PROTEIN 6"/>
    <property type="match status" value="1"/>
</dbReference>
<feature type="repeat" description="ANK" evidence="5">
    <location>
        <begin position="286"/>
        <end position="318"/>
    </location>
</feature>
<dbReference type="Gene3D" id="1.25.40.20">
    <property type="entry name" value="Ankyrin repeat-containing domain"/>
    <property type="match status" value="2"/>
</dbReference>
<dbReference type="PANTHER" id="PTHR24119:SF0">
    <property type="entry name" value="ACYL-COA-BINDING DOMAIN-CONTAINING PROTEIN 6"/>
    <property type="match status" value="1"/>
</dbReference>
<dbReference type="Proteomes" id="UP000813463">
    <property type="component" value="Chromosome 3"/>
</dbReference>
<organism evidence="9 10">
    <name type="scientific">Spinacia oleracea</name>
    <name type="common">Spinach</name>
    <dbReference type="NCBI Taxonomy" id="3562"/>
    <lineage>
        <taxon>Eukaryota</taxon>
        <taxon>Viridiplantae</taxon>
        <taxon>Streptophyta</taxon>
        <taxon>Embryophyta</taxon>
        <taxon>Tracheophyta</taxon>
        <taxon>Spermatophyta</taxon>
        <taxon>Magnoliopsida</taxon>
        <taxon>eudicotyledons</taxon>
        <taxon>Gunneridae</taxon>
        <taxon>Pentapetalae</taxon>
        <taxon>Caryophyllales</taxon>
        <taxon>Chenopodiaceae</taxon>
        <taxon>Chenopodioideae</taxon>
        <taxon>Anserineae</taxon>
        <taxon>Spinacia</taxon>
    </lineage>
</organism>
<dbReference type="KEGG" id="soe:110783148"/>
<evidence type="ECO:0000256" key="5">
    <source>
        <dbReference type="PROSITE-ProRule" id="PRU00023"/>
    </source>
</evidence>
<gene>
    <name evidence="10" type="primary">LOC110783148</name>
</gene>
<dbReference type="InterPro" id="IPR002110">
    <property type="entry name" value="Ankyrin_rpt"/>
</dbReference>
<dbReference type="RefSeq" id="XP_021843142.1">
    <property type="nucleotide sequence ID" value="XM_021987450.2"/>
</dbReference>
<dbReference type="GeneID" id="110783148"/>
<name>A0A9R0I5Y1_SPIOL</name>
<feature type="region of interest" description="Disordered" evidence="6">
    <location>
        <begin position="42"/>
        <end position="75"/>
    </location>
</feature>
<dbReference type="PRINTS" id="PR01415">
    <property type="entry name" value="ANKYRIN"/>
</dbReference>
<keyword evidence="4" id="KW-0446">Lipid-binding</keyword>
<evidence type="ECO:0000256" key="7">
    <source>
        <dbReference type="SAM" id="Phobius"/>
    </source>
</evidence>
<evidence type="ECO:0000313" key="10">
    <source>
        <dbReference type="RefSeq" id="XP_021843142.1"/>
    </source>
</evidence>
<keyword evidence="7" id="KW-0472">Membrane</keyword>
<keyword evidence="2" id="KW-0677">Repeat</keyword>
<evidence type="ECO:0000256" key="4">
    <source>
        <dbReference type="ARBA" id="ARBA00023121"/>
    </source>
</evidence>
<reference evidence="10" key="2">
    <citation type="submission" date="2025-08" db="UniProtKB">
        <authorList>
            <consortium name="RefSeq"/>
        </authorList>
    </citation>
    <scope>IDENTIFICATION</scope>
    <source>
        <tissue evidence="10">Leaf</tissue>
    </source>
</reference>
<feature type="compositionally biased region" description="Polar residues" evidence="6">
    <location>
        <begin position="63"/>
        <end position="73"/>
    </location>
</feature>
<evidence type="ECO:0000256" key="6">
    <source>
        <dbReference type="SAM" id="MobiDB-lite"/>
    </source>
</evidence>
<dbReference type="PROSITE" id="PS50297">
    <property type="entry name" value="ANK_REP_REGION"/>
    <property type="match status" value="2"/>
</dbReference>
<keyword evidence="7" id="KW-0812">Transmembrane</keyword>
<evidence type="ECO:0000256" key="1">
    <source>
        <dbReference type="ARBA" id="ARBA00005567"/>
    </source>
</evidence>
<reference evidence="9" key="1">
    <citation type="journal article" date="2021" name="Nat. Commun.">
        <title>Genomic analyses provide insights into spinach domestication and the genetic basis of agronomic traits.</title>
        <authorList>
            <person name="Cai X."/>
            <person name="Sun X."/>
            <person name="Xu C."/>
            <person name="Sun H."/>
            <person name="Wang X."/>
            <person name="Ge C."/>
            <person name="Zhang Z."/>
            <person name="Wang Q."/>
            <person name="Fei Z."/>
            <person name="Jiao C."/>
            <person name="Wang Q."/>
        </authorList>
    </citation>
    <scope>NUCLEOTIDE SEQUENCE [LARGE SCALE GENOMIC DNA]</scope>
    <source>
        <strain evidence="9">cv. Varoflay</strain>
    </source>
</reference>
<accession>A0A9R0I5Y1</accession>
<keyword evidence="3 5" id="KW-0040">ANK repeat</keyword>
<evidence type="ECO:0000313" key="9">
    <source>
        <dbReference type="Proteomes" id="UP000813463"/>
    </source>
</evidence>
<dbReference type="InterPro" id="IPR014352">
    <property type="entry name" value="FERM/acyl-CoA-bd_prot_sf"/>
</dbReference>
<dbReference type="PRINTS" id="PR00689">
    <property type="entry name" value="ACOABINDINGP"/>
</dbReference>
<dbReference type="Pfam" id="PF00887">
    <property type="entry name" value="ACBP"/>
    <property type="match status" value="1"/>
</dbReference>
<dbReference type="OrthoDB" id="71307at2759"/>
<dbReference type="InterPro" id="IPR000582">
    <property type="entry name" value="Acyl-CoA-binding_protein"/>
</dbReference>